<sequence>MPMELTGVQEVLNQLQMKASQVDGKIKQEATKAGAEIFRQEMAKNAPRSTLNREHLADNIVISETKDGFEIGPASKFFYAHFLEFGTSKMNPYPFAAPTFENNRVVVAKTMSAVLKARLGL</sequence>
<keyword evidence="2" id="KW-1185">Reference proteome</keyword>
<organism evidence="1 2">
    <name type="scientific">Alteribacillus persepolensis</name>
    <dbReference type="NCBI Taxonomy" id="568899"/>
    <lineage>
        <taxon>Bacteria</taxon>
        <taxon>Bacillati</taxon>
        <taxon>Bacillota</taxon>
        <taxon>Bacilli</taxon>
        <taxon>Bacillales</taxon>
        <taxon>Bacillaceae</taxon>
        <taxon>Alteribacillus</taxon>
    </lineage>
</organism>
<dbReference type="InterPro" id="IPR010064">
    <property type="entry name" value="HK97-gp10_tail"/>
</dbReference>
<dbReference type="RefSeq" id="WP_091275798.1">
    <property type="nucleotide sequence ID" value="NZ_FNDK01000024.1"/>
</dbReference>
<dbReference type="Proteomes" id="UP000199163">
    <property type="component" value="Unassembled WGS sequence"/>
</dbReference>
<gene>
    <name evidence="1" type="ORF">SAMN05192534_12452</name>
</gene>
<dbReference type="EMBL" id="FNDK01000024">
    <property type="protein sequence ID" value="SDI19210.1"/>
    <property type="molecule type" value="Genomic_DNA"/>
</dbReference>
<name>A0A1G8IL25_9BACI</name>
<dbReference type="STRING" id="568899.SAMN05192534_12452"/>
<dbReference type="NCBIfam" id="TIGR01725">
    <property type="entry name" value="phge_HK97_gp10"/>
    <property type="match status" value="1"/>
</dbReference>
<protein>
    <submittedName>
        <fullName evidence="1">Phage protein, HK97 gp10 family</fullName>
    </submittedName>
</protein>
<accession>A0A1G8IL25</accession>
<dbReference type="OrthoDB" id="886754at2"/>
<evidence type="ECO:0000313" key="2">
    <source>
        <dbReference type="Proteomes" id="UP000199163"/>
    </source>
</evidence>
<proteinExistence type="predicted"/>
<dbReference type="AlphaFoldDB" id="A0A1G8IL25"/>
<evidence type="ECO:0000313" key="1">
    <source>
        <dbReference type="EMBL" id="SDI19210.1"/>
    </source>
</evidence>
<dbReference type="Pfam" id="PF04883">
    <property type="entry name" value="HK97-gp10_like"/>
    <property type="match status" value="1"/>
</dbReference>
<reference evidence="1 2" key="1">
    <citation type="submission" date="2016-10" db="EMBL/GenBank/DDBJ databases">
        <authorList>
            <person name="de Groot N.N."/>
        </authorList>
    </citation>
    <scope>NUCLEOTIDE SEQUENCE [LARGE SCALE GENOMIC DNA]</scope>
    <source>
        <strain evidence="1 2">DSM 21632</strain>
    </source>
</reference>